<evidence type="ECO:0000256" key="7">
    <source>
        <dbReference type="HAMAP-Rule" id="MF_02060"/>
    </source>
</evidence>
<comment type="caution">
    <text evidence="7">Lacks conserved residue(s) required for the propagation of feature annotation.</text>
</comment>
<keyword evidence="1 7" id="KW-0820">tRNA-binding</keyword>
<evidence type="ECO:0000313" key="10">
    <source>
        <dbReference type="Proteomes" id="UP000292424"/>
    </source>
</evidence>
<dbReference type="GO" id="GO:0002938">
    <property type="term" value="P:tRNA guanine ribose methylation"/>
    <property type="evidence" value="ECO:0007669"/>
    <property type="project" value="UniProtKB-UniRule"/>
</dbReference>
<keyword evidence="10" id="KW-1185">Reference proteome</keyword>
<evidence type="ECO:0000256" key="2">
    <source>
        <dbReference type="ARBA" id="ARBA00022603"/>
    </source>
</evidence>
<organism evidence="9 10">
    <name type="scientific">Rhizosphaericola mali</name>
    <dbReference type="NCBI Taxonomy" id="2545455"/>
    <lineage>
        <taxon>Bacteria</taxon>
        <taxon>Pseudomonadati</taxon>
        <taxon>Bacteroidota</taxon>
        <taxon>Chitinophagia</taxon>
        <taxon>Chitinophagales</taxon>
        <taxon>Chitinophagaceae</taxon>
        <taxon>Rhizosphaericola</taxon>
    </lineage>
</organism>
<dbReference type="Pfam" id="PF00588">
    <property type="entry name" value="SpoU_methylase"/>
    <property type="match status" value="1"/>
</dbReference>
<keyword evidence="2 7" id="KW-0489">Methyltransferase</keyword>
<evidence type="ECO:0000256" key="4">
    <source>
        <dbReference type="ARBA" id="ARBA00022691"/>
    </source>
</evidence>
<keyword evidence="3 7" id="KW-0808">Transferase</keyword>
<evidence type="ECO:0000256" key="1">
    <source>
        <dbReference type="ARBA" id="ARBA00022555"/>
    </source>
</evidence>
<proteinExistence type="inferred from homology"/>
<dbReference type="GO" id="GO:0000049">
    <property type="term" value="F:tRNA binding"/>
    <property type="evidence" value="ECO:0007669"/>
    <property type="project" value="UniProtKB-UniRule"/>
</dbReference>
<feature type="binding site" evidence="7">
    <location>
        <position position="146"/>
    </location>
    <ligand>
        <name>S-adenosyl-L-methionine</name>
        <dbReference type="ChEBI" id="CHEBI:59789"/>
    </ligand>
</feature>
<dbReference type="InterPro" id="IPR029026">
    <property type="entry name" value="tRNA_m1G_MTases_N"/>
</dbReference>
<comment type="function">
    <text evidence="7">Catalyzes the 2'-O methylation of guanosine at position 18 in tRNA.</text>
</comment>
<gene>
    <name evidence="7" type="primary">trmH</name>
    <name evidence="9" type="ORF">E0W69_019640</name>
</gene>
<evidence type="ECO:0000259" key="8">
    <source>
        <dbReference type="Pfam" id="PF00588"/>
    </source>
</evidence>
<dbReference type="KEGG" id="arac:E0W69_019640"/>
<evidence type="ECO:0000256" key="6">
    <source>
        <dbReference type="ARBA" id="ARBA00022884"/>
    </source>
</evidence>
<feature type="binding site" evidence="7">
    <location>
        <position position="155"/>
    </location>
    <ligand>
        <name>S-adenosyl-L-methionine</name>
        <dbReference type="ChEBI" id="CHEBI:59789"/>
    </ligand>
</feature>
<evidence type="ECO:0000256" key="5">
    <source>
        <dbReference type="ARBA" id="ARBA00022694"/>
    </source>
</evidence>
<feature type="domain" description="tRNA/rRNA methyltransferase SpoU type" evidence="8">
    <location>
        <begin position="21"/>
        <end position="166"/>
    </location>
</feature>
<dbReference type="EMBL" id="CP044016">
    <property type="protein sequence ID" value="QES91038.1"/>
    <property type="molecule type" value="Genomic_DNA"/>
</dbReference>
<protein>
    <recommendedName>
        <fullName evidence="7">tRNA (guanosine(18)-2'-O)-methyltransferase</fullName>
        <ecNumber evidence="7">2.1.1.34</ecNumber>
    </recommendedName>
    <alternativeName>
        <fullName evidence="7">tRNA [Gm18] methyltransferase</fullName>
    </alternativeName>
</protein>
<comment type="catalytic activity">
    <reaction evidence="7">
        <text>guanosine(18) in tRNA + S-adenosyl-L-methionine = 2'-O-methylguanosine(18) in tRNA + S-adenosyl-L-homocysteine + H(+)</text>
        <dbReference type="Rhea" id="RHEA:20077"/>
        <dbReference type="Rhea" id="RHEA-COMP:10190"/>
        <dbReference type="Rhea" id="RHEA-COMP:10192"/>
        <dbReference type="ChEBI" id="CHEBI:15378"/>
        <dbReference type="ChEBI" id="CHEBI:57856"/>
        <dbReference type="ChEBI" id="CHEBI:59789"/>
        <dbReference type="ChEBI" id="CHEBI:74269"/>
        <dbReference type="ChEBI" id="CHEBI:74445"/>
        <dbReference type="EC" id="2.1.1.34"/>
    </reaction>
</comment>
<reference evidence="9 10" key="1">
    <citation type="submission" date="2019-09" db="EMBL/GenBank/DDBJ databases">
        <title>Complete genome sequence of Arachidicoccus sp. B3-10 isolated from apple orchard soil.</title>
        <authorList>
            <person name="Kim H.S."/>
            <person name="Han K.-I."/>
            <person name="Suh M.K."/>
            <person name="Lee K.C."/>
            <person name="Eom M.K."/>
            <person name="Kim J.-S."/>
            <person name="Kang S.W."/>
            <person name="Sin Y."/>
            <person name="Lee J.-S."/>
        </authorList>
    </citation>
    <scope>NUCLEOTIDE SEQUENCE [LARGE SCALE GENOMIC DNA]</scope>
    <source>
        <strain evidence="9 10">B3-10</strain>
    </source>
</reference>
<dbReference type="OrthoDB" id="9794400at2"/>
<keyword evidence="4 7" id="KW-0949">S-adenosyl-L-methionine</keyword>
<dbReference type="AlphaFoldDB" id="A0A5P2G8M6"/>
<dbReference type="InterPro" id="IPR029028">
    <property type="entry name" value="Alpha/beta_knot_MTases"/>
</dbReference>
<accession>A0A5P2G8M6</accession>
<keyword evidence="5 7" id="KW-0819">tRNA processing</keyword>
<dbReference type="EC" id="2.1.1.34" evidence="7"/>
<comment type="similarity">
    <text evidence="7">Belongs to the class IV-like SAM-binding methyltransferase superfamily. RNA methyltransferase TrmH family.</text>
</comment>
<dbReference type="HAMAP" id="MF_02060">
    <property type="entry name" value="tRNA_methyltr_TrmH"/>
    <property type="match status" value="1"/>
</dbReference>
<dbReference type="SUPFAM" id="SSF75217">
    <property type="entry name" value="alpha/beta knot"/>
    <property type="match status" value="1"/>
</dbReference>
<dbReference type="InterPro" id="IPR033671">
    <property type="entry name" value="TrmH"/>
</dbReference>
<name>A0A5P2G8M6_9BACT</name>
<dbReference type="InterPro" id="IPR001537">
    <property type="entry name" value="SpoU_MeTrfase"/>
</dbReference>
<keyword evidence="6 7" id="KW-0694">RNA-binding</keyword>
<dbReference type="GO" id="GO:0141100">
    <property type="term" value="F:tRNA (guanine(18)-2'-O)-methyltransferase activity"/>
    <property type="evidence" value="ECO:0007669"/>
    <property type="project" value="UniProtKB-UniRule"/>
</dbReference>
<feature type="binding site" evidence="7">
    <location>
        <position position="102"/>
    </location>
    <ligand>
        <name>S-adenosyl-L-methionine</name>
        <dbReference type="ChEBI" id="CHEBI:59789"/>
    </ligand>
</feature>
<dbReference type="PANTHER" id="PTHR43453:SF1">
    <property type="entry name" value="TRNA_RRNA METHYLTRANSFERASE SPOU TYPE DOMAIN-CONTAINING PROTEIN"/>
    <property type="match status" value="1"/>
</dbReference>
<dbReference type="Gene3D" id="3.40.1280.10">
    <property type="match status" value="1"/>
</dbReference>
<evidence type="ECO:0000313" key="9">
    <source>
        <dbReference type="EMBL" id="QES91038.1"/>
    </source>
</evidence>
<dbReference type="CDD" id="cd18092">
    <property type="entry name" value="SpoU-like_TrmH"/>
    <property type="match status" value="1"/>
</dbReference>
<dbReference type="PANTHER" id="PTHR43453">
    <property type="entry name" value="RRNA METHYLASE-LIKE"/>
    <property type="match status" value="1"/>
</dbReference>
<sequence length="201" mass="23096">MLSEERKARIEFVLAHRQKDLTIILENVYDPHNVAAVMRTCDSIGVQEVFIVNTLDKKAVNYDAQNFRSSRSAHKWLTIHQFDNVKNCMDKVSLNYENIFCTHLGETSKDLYEINFTQKTTAIVFGNEQKGISEEMLSYSTGNFNIPQYGMIKSLNISVACAVTLYEAFRQKELAGDYQHANFPEGKKEILRTQWSARTPK</sequence>
<evidence type="ECO:0000256" key="3">
    <source>
        <dbReference type="ARBA" id="ARBA00022679"/>
    </source>
</evidence>
<dbReference type="Proteomes" id="UP000292424">
    <property type="component" value="Chromosome"/>
</dbReference>